<organism evidence="2 3">
    <name type="scientific">Streptomyces nanshensis</name>
    <dbReference type="NCBI Taxonomy" id="518642"/>
    <lineage>
        <taxon>Bacteria</taxon>
        <taxon>Bacillati</taxon>
        <taxon>Actinomycetota</taxon>
        <taxon>Actinomycetes</taxon>
        <taxon>Kitasatosporales</taxon>
        <taxon>Streptomycetaceae</taxon>
        <taxon>Streptomyces</taxon>
    </lineage>
</organism>
<reference evidence="2 3" key="1">
    <citation type="journal article" date="2016" name="Front. Microbiol.">
        <title>Comparative Genomics Analysis of Streptomyces Species Reveals Their Adaptation to the Marine Environment and Their Diversity at the Genomic Level.</title>
        <authorList>
            <person name="Tian X."/>
            <person name="Zhang Z."/>
            <person name="Yang T."/>
            <person name="Chen M."/>
            <person name="Li J."/>
            <person name="Chen F."/>
            <person name="Yang J."/>
            <person name="Li W."/>
            <person name="Zhang B."/>
            <person name="Zhang Z."/>
            <person name="Wu J."/>
            <person name="Zhang C."/>
            <person name="Long L."/>
            <person name="Xiao J."/>
        </authorList>
    </citation>
    <scope>NUCLEOTIDE SEQUENCE [LARGE SCALE GENOMIC DNA]</scope>
    <source>
        <strain evidence="2 3">SCSIO 10429</strain>
    </source>
</reference>
<feature type="compositionally biased region" description="Low complexity" evidence="1">
    <location>
        <begin position="31"/>
        <end position="44"/>
    </location>
</feature>
<protein>
    <submittedName>
        <fullName evidence="2">Uncharacterized protein</fullName>
    </submittedName>
</protein>
<evidence type="ECO:0000256" key="1">
    <source>
        <dbReference type="SAM" id="MobiDB-lite"/>
    </source>
</evidence>
<comment type="caution">
    <text evidence="2">The sequence shown here is derived from an EMBL/GenBank/DDBJ whole genome shotgun (WGS) entry which is preliminary data.</text>
</comment>
<feature type="region of interest" description="Disordered" evidence="1">
    <location>
        <begin position="126"/>
        <end position="273"/>
    </location>
</feature>
<keyword evidence="3" id="KW-1185">Reference proteome</keyword>
<sequence length="339" mass="35559">VPLAETGPSGLAAAGIEATELHLLDKRAELPTGTSTSAAVAATEPEADVRTGGGAEQEGEQEELPGLDEEQYFAMVRWYMDEHGCLPTRGQLLAALAEFYGLPEPSDGPDAPLDLGALYRRYRTETGTTPPVGVPWAPPPPVEPEQRDAVEAELHGREHPAESSIQVPRPSPAPEAAAELPGSRASVERVAETQAYDAAPVQPSPGLGPEHPSVPSPPPETQPESAPEQEREAAPAPVAARGSTSRARVEAKVEGEQTSLPEQTRPSGGTRKRVADAYDALSLEDRAKSKRAIAELIAPKAGVGAEAVRRQHLNAVIAEAASGAARPQREADARAEGET</sequence>
<evidence type="ECO:0000313" key="3">
    <source>
        <dbReference type="Proteomes" id="UP000176005"/>
    </source>
</evidence>
<dbReference type="Proteomes" id="UP000176005">
    <property type="component" value="Unassembled WGS sequence"/>
</dbReference>
<feature type="compositionally biased region" description="Pro residues" evidence="1">
    <location>
        <begin position="132"/>
        <end position="143"/>
    </location>
</feature>
<name>A0A1E7L8E5_9ACTN</name>
<feature type="non-terminal residue" evidence="2">
    <location>
        <position position="1"/>
    </location>
</feature>
<dbReference type="AlphaFoldDB" id="A0A1E7L8E5"/>
<feature type="compositionally biased region" description="Polar residues" evidence="1">
    <location>
        <begin position="256"/>
        <end position="267"/>
    </location>
</feature>
<feature type="compositionally biased region" description="Acidic residues" evidence="1">
    <location>
        <begin position="57"/>
        <end position="66"/>
    </location>
</feature>
<evidence type="ECO:0000313" key="2">
    <source>
        <dbReference type="EMBL" id="OEV12476.1"/>
    </source>
</evidence>
<feature type="region of interest" description="Disordered" evidence="1">
    <location>
        <begin position="27"/>
        <end position="66"/>
    </location>
</feature>
<proteinExistence type="predicted"/>
<dbReference type="RefSeq" id="WP_171908632.1">
    <property type="nucleotide sequence ID" value="NZ_LJGW01000139.1"/>
</dbReference>
<gene>
    <name evidence="2" type="ORF">AN218_08175</name>
</gene>
<feature type="compositionally biased region" description="Pro residues" evidence="1">
    <location>
        <begin position="212"/>
        <end position="221"/>
    </location>
</feature>
<accession>A0A1E7L8E5</accession>
<dbReference type="EMBL" id="LJGW01000139">
    <property type="protein sequence ID" value="OEV12476.1"/>
    <property type="molecule type" value="Genomic_DNA"/>
</dbReference>
<feature type="compositionally biased region" description="Basic and acidic residues" evidence="1">
    <location>
        <begin position="144"/>
        <end position="161"/>
    </location>
</feature>